<dbReference type="Proteomes" id="UP001199469">
    <property type="component" value="Unassembled WGS sequence"/>
</dbReference>
<evidence type="ECO:0000259" key="12">
    <source>
        <dbReference type="Pfam" id="PF01370"/>
    </source>
</evidence>
<dbReference type="PANTHER" id="PTHR43725">
    <property type="entry name" value="UDP-GLUCOSE 4-EPIMERASE"/>
    <property type="match status" value="1"/>
</dbReference>
<evidence type="ECO:0000256" key="6">
    <source>
        <dbReference type="ARBA" id="ARBA00018569"/>
    </source>
</evidence>
<evidence type="ECO:0000313" key="13">
    <source>
        <dbReference type="EMBL" id="MCD2192382.1"/>
    </source>
</evidence>
<organism evidence="13 14">
    <name type="scientific">Actinomycetospora endophytica</name>
    <dbReference type="NCBI Taxonomy" id="2291215"/>
    <lineage>
        <taxon>Bacteria</taxon>
        <taxon>Bacillati</taxon>
        <taxon>Actinomycetota</taxon>
        <taxon>Actinomycetes</taxon>
        <taxon>Pseudonocardiales</taxon>
        <taxon>Pseudonocardiaceae</taxon>
        <taxon>Actinomycetospora</taxon>
    </lineage>
</organism>
<evidence type="ECO:0000256" key="7">
    <source>
        <dbReference type="ARBA" id="ARBA00023027"/>
    </source>
</evidence>
<evidence type="ECO:0000256" key="5">
    <source>
        <dbReference type="ARBA" id="ARBA00013189"/>
    </source>
</evidence>
<reference evidence="13 14" key="1">
    <citation type="submission" date="2021-11" db="EMBL/GenBank/DDBJ databases">
        <title>Draft genome sequence of Actinomycetospora sp. SF1 isolated from the rhizosphere soil.</title>
        <authorList>
            <person name="Duangmal K."/>
            <person name="Chantavorakit T."/>
        </authorList>
    </citation>
    <scope>NUCLEOTIDE SEQUENCE [LARGE SCALE GENOMIC DNA]</scope>
    <source>
        <strain evidence="13 14">TBRC 5722</strain>
    </source>
</reference>
<dbReference type="Gene3D" id="3.90.25.10">
    <property type="entry name" value="UDP-galactose 4-epimerase, domain 1"/>
    <property type="match status" value="1"/>
</dbReference>
<evidence type="ECO:0000313" key="14">
    <source>
        <dbReference type="Proteomes" id="UP001199469"/>
    </source>
</evidence>
<evidence type="ECO:0000256" key="10">
    <source>
        <dbReference type="ARBA" id="ARBA00031367"/>
    </source>
</evidence>
<evidence type="ECO:0000256" key="3">
    <source>
        <dbReference type="ARBA" id="ARBA00004947"/>
    </source>
</evidence>
<dbReference type="InterPro" id="IPR001509">
    <property type="entry name" value="Epimerase_deHydtase"/>
</dbReference>
<keyword evidence="9" id="KW-0119">Carbohydrate metabolism</keyword>
<keyword evidence="14" id="KW-1185">Reference proteome</keyword>
<accession>A0ABS8P339</accession>
<comment type="cofactor">
    <cofactor evidence="2">
        <name>NAD(+)</name>
        <dbReference type="ChEBI" id="CHEBI:57540"/>
    </cofactor>
</comment>
<evidence type="ECO:0000256" key="2">
    <source>
        <dbReference type="ARBA" id="ARBA00001911"/>
    </source>
</evidence>
<keyword evidence="8 13" id="KW-0413">Isomerase</keyword>
<evidence type="ECO:0000256" key="1">
    <source>
        <dbReference type="ARBA" id="ARBA00000083"/>
    </source>
</evidence>
<dbReference type="PANTHER" id="PTHR43725:SF53">
    <property type="entry name" value="UDP-ARABINOSE 4-EPIMERASE 1"/>
    <property type="match status" value="1"/>
</dbReference>
<comment type="similarity">
    <text evidence="4">Belongs to the NAD(P)-dependent epimerase/dehydratase family.</text>
</comment>
<protein>
    <recommendedName>
        <fullName evidence="6">UDP-glucose 4-epimerase</fullName>
        <ecNumber evidence="5">5.1.3.2</ecNumber>
    </recommendedName>
    <alternativeName>
        <fullName evidence="11">Galactowaldenase</fullName>
    </alternativeName>
    <alternativeName>
        <fullName evidence="10">UDP-galactose 4-epimerase</fullName>
    </alternativeName>
</protein>
<dbReference type="InterPro" id="IPR005886">
    <property type="entry name" value="UDP_G4E"/>
</dbReference>
<name>A0ABS8P339_9PSEU</name>
<dbReference type="Pfam" id="PF01370">
    <property type="entry name" value="Epimerase"/>
    <property type="match status" value="1"/>
</dbReference>
<dbReference type="RefSeq" id="WP_230730059.1">
    <property type="nucleotide sequence ID" value="NZ_JAJNDB010000001.1"/>
</dbReference>
<comment type="pathway">
    <text evidence="3">Carbohydrate metabolism; galactose metabolism.</text>
</comment>
<dbReference type="InterPro" id="IPR036291">
    <property type="entry name" value="NAD(P)-bd_dom_sf"/>
</dbReference>
<sequence length="316" mass="33440">MSTWLLTGGAGYIGAHVLRALREAGHDAVVLDDLSTGLTERLPDDVELVRTGLLDPDLPAVLTGLTARRPLDGVVHLAAKKSVPESVAKPLYYYEHNVGGTVAVLRAASAAGIGRVLYSSSAAVYGETGSEPVAEEFPTLPTSPYGETKLAGEWAVRRHAEADGLRWAALRYFNVAGTASAQLADRGATNLLPLVMRAASGDGDPVGVFGDDWPTPDGTCLRDYVHVEDLAEAHVAAVEALLDDTVSSPGALNVGRNEPTSVLEVIEAVQRVQGRPVPYRIAPRRPGDPARVVADASRIAKVLGWRASRGVDRMVM</sequence>
<dbReference type="EMBL" id="JAJNDB010000001">
    <property type="protein sequence ID" value="MCD2192382.1"/>
    <property type="molecule type" value="Genomic_DNA"/>
</dbReference>
<dbReference type="Gene3D" id="3.40.50.720">
    <property type="entry name" value="NAD(P)-binding Rossmann-like Domain"/>
    <property type="match status" value="1"/>
</dbReference>
<evidence type="ECO:0000256" key="8">
    <source>
        <dbReference type="ARBA" id="ARBA00023235"/>
    </source>
</evidence>
<dbReference type="SUPFAM" id="SSF51735">
    <property type="entry name" value="NAD(P)-binding Rossmann-fold domains"/>
    <property type="match status" value="1"/>
</dbReference>
<dbReference type="GO" id="GO:0003978">
    <property type="term" value="F:UDP-glucose 4-epimerase activity"/>
    <property type="evidence" value="ECO:0007669"/>
    <property type="project" value="UniProtKB-EC"/>
</dbReference>
<gene>
    <name evidence="13" type="primary">galE</name>
    <name evidence="13" type="ORF">LQ327_03085</name>
</gene>
<dbReference type="EC" id="5.1.3.2" evidence="5"/>
<dbReference type="NCBIfam" id="TIGR01179">
    <property type="entry name" value="galE"/>
    <property type="match status" value="1"/>
</dbReference>
<keyword evidence="7" id="KW-0520">NAD</keyword>
<comment type="caution">
    <text evidence="13">The sequence shown here is derived from an EMBL/GenBank/DDBJ whole genome shotgun (WGS) entry which is preliminary data.</text>
</comment>
<evidence type="ECO:0000256" key="9">
    <source>
        <dbReference type="ARBA" id="ARBA00023277"/>
    </source>
</evidence>
<comment type="catalytic activity">
    <reaction evidence="1">
        <text>UDP-alpha-D-glucose = UDP-alpha-D-galactose</text>
        <dbReference type="Rhea" id="RHEA:22168"/>
        <dbReference type="ChEBI" id="CHEBI:58885"/>
        <dbReference type="ChEBI" id="CHEBI:66914"/>
        <dbReference type="EC" id="5.1.3.2"/>
    </reaction>
</comment>
<evidence type="ECO:0000256" key="4">
    <source>
        <dbReference type="ARBA" id="ARBA00007637"/>
    </source>
</evidence>
<feature type="domain" description="NAD-dependent epimerase/dehydratase" evidence="12">
    <location>
        <begin position="4"/>
        <end position="255"/>
    </location>
</feature>
<evidence type="ECO:0000256" key="11">
    <source>
        <dbReference type="ARBA" id="ARBA00033067"/>
    </source>
</evidence>
<proteinExistence type="inferred from homology"/>